<dbReference type="Pfam" id="PF18766">
    <property type="entry name" value="SWI2_SNF2"/>
    <property type="match status" value="1"/>
</dbReference>
<dbReference type="REBASE" id="158104">
    <property type="entry name" value="Cva292ORF1059P"/>
</dbReference>
<comment type="similarity">
    <text evidence="2 11">Belongs to the HsdR family.</text>
</comment>
<keyword evidence="5 11" id="KW-0547">Nucleotide-binding</keyword>
<gene>
    <name evidence="13" type="ORF">CVAR292_01061</name>
</gene>
<dbReference type="InterPro" id="IPR055180">
    <property type="entry name" value="HsdR_RecA-like_helicase_dom_2"/>
</dbReference>
<proteinExistence type="inferred from homology"/>
<dbReference type="InterPro" id="IPR014001">
    <property type="entry name" value="Helicase_ATP-bd"/>
</dbReference>
<accession>A0A0X2NLP7</accession>
<evidence type="ECO:0000256" key="4">
    <source>
        <dbReference type="ARBA" id="ARBA00022722"/>
    </source>
</evidence>
<dbReference type="NCBIfam" id="TIGR00348">
    <property type="entry name" value="hsdR"/>
    <property type="match status" value="1"/>
</dbReference>
<dbReference type="InterPro" id="IPR027417">
    <property type="entry name" value="P-loop_NTPase"/>
</dbReference>
<keyword evidence="9 11" id="KW-0067">ATP-binding</keyword>
<name>A0A0X2NLP7_9CORY</name>
<reference evidence="14" key="1">
    <citation type="submission" date="2015-11" db="EMBL/GenBank/DDBJ databases">
        <authorList>
            <person name="Dugat-Bony E."/>
        </authorList>
    </citation>
    <scope>NUCLEOTIDE SEQUENCE [LARGE SCALE GENOMIC DNA]</scope>
    <source>
        <strain evidence="14">Mu292</strain>
    </source>
</reference>
<dbReference type="InterPro" id="IPR004473">
    <property type="entry name" value="Restrct_endonuc_typeI_HsdR"/>
</dbReference>
<organism evidence="13 14">
    <name type="scientific">Corynebacterium variabile</name>
    <dbReference type="NCBI Taxonomy" id="1727"/>
    <lineage>
        <taxon>Bacteria</taxon>
        <taxon>Bacillati</taxon>
        <taxon>Actinomycetota</taxon>
        <taxon>Actinomycetes</taxon>
        <taxon>Mycobacteriales</taxon>
        <taxon>Corynebacteriaceae</taxon>
        <taxon>Corynebacterium</taxon>
    </lineage>
</organism>
<evidence type="ECO:0000256" key="2">
    <source>
        <dbReference type="ARBA" id="ARBA00008598"/>
    </source>
</evidence>
<dbReference type="PANTHER" id="PTHR30195">
    <property type="entry name" value="TYPE I SITE-SPECIFIC DEOXYRIBONUCLEASE PROTEIN SUBUNIT M AND R"/>
    <property type="match status" value="1"/>
</dbReference>
<dbReference type="RefSeq" id="WP_082796424.1">
    <property type="nucleotide sequence ID" value="NZ_FAUH01000006.1"/>
</dbReference>
<keyword evidence="7" id="KW-0255">Endonuclease</keyword>
<dbReference type="Proteomes" id="UP000182498">
    <property type="component" value="Unassembled WGS sequence"/>
</dbReference>
<dbReference type="InterPro" id="IPR021810">
    <property type="entry name" value="T1RH-like_C"/>
</dbReference>
<dbReference type="Pfam" id="PF22679">
    <property type="entry name" value="T1R_D3-like"/>
    <property type="match status" value="1"/>
</dbReference>
<evidence type="ECO:0000256" key="3">
    <source>
        <dbReference type="ARBA" id="ARBA00011296"/>
    </source>
</evidence>
<keyword evidence="4" id="KW-0540">Nuclease</keyword>
<dbReference type="AlphaFoldDB" id="A0A0X2NLP7"/>
<evidence type="ECO:0000256" key="5">
    <source>
        <dbReference type="ARBA" id="ARBA00022741"/>
    </source>
</evidence>
<evidence type="ECO:0000256" key="8">
    <source>
        <dbReference type="ARBA" id="ARBA00022801"/>
    </source>
</evidence>
<dbReference type="SMART" id="SM00487">
    <property type="entry name" value="DEXDc"/>
    <property type="match status" value="1"/>
</dbReference>
<dbReference type="Gene3D" id="3.90.1570.50">
    <property type="match status" value="1"/>
</dbReference>
<protein>
    <recommendedName>
        <fullName evidence="11">Type I restriction enzyme endonuclease subunit</fullName>
        <shortName evidence="11">R protein</shortName>
        <ecNumber evidence="11">3.1.21.3</ecNumber>
    </recommendedName>
</protein>
<dbReference type="PROSITE" id="PS51192">
    <property type="entry name" value="HELICASE_ATP_BIND_1"/>
    <property type="match status" value="1"/>
</dbReference>
<dbReference type="GO" id="GO:0003677">
    <property type="term" value="F:DNA binding"/>
    <property type="evidence" value="ECO:0007669"/>
    <property type="project" value="UniProtKB-KW"/>
</dbReference>
<comment type="subunit">
    <text evidence="3 11">The type I restriction/modification system is composed of three polypeptides R, M and S.</text>
</comment>
<evidence type="ECO:0000256" key="1">
    <source>
        <dbReference type="ARBA" id="ARBA00000851"/>
    </source>
</evidence>
<evidence type="ECO:0000256" key="10">
    <source>
        <dbReference type="ARBA" id="ARBA00023125"/>
    </source>
</evidence>
<dbReference type="GO" id="GO:0009307">
    <property type="term" value="P:DNA restriction-modification system"/>
    <property type="evidence" value="ECO:0007669"/>
    <property type="project" value="UniProtKB-KW"/>
</dbReference>
<dbReference type="InterPro" id="IPR051268">
    <property type="entry name" value="Type-I_R_enzyme_R_subunit"/>
</dbReference>
<dbReference type="GO" id="GO:0009035">
    <property type="term" value="F:type I site-specific deoxyribonuclease activity"/>
    <property type="evidence" value="ECO:0007669"/>
    <property type="project" value="UniProtKB-EC"/>
</dbReference>
<feature type="domain" description="Helicase ATP-binding" evidence="12">
    <location>
        <begin position="295"/>
        <end position="470"/>
    </location>
</feature>
<keyword evidence="10 11" id="KW-0238">DNA-binding</keyword>
<evidence type="ECO:0000256" key="11">
    <source>
        <dbReference type="RuleBase" id="RU364115"/>
    </source>
</evidence>
<comment type="function">
    <text evidence="11">Subunit R is required for both nuclease and ATPase activities, but not for modification.</text>
</comment>
<evidence type="ECO:0000259" key="12">
    <source>
        <dbReference type="PROSITE" id="PS51192"/>
    </source>
</evidence>
<evidence type="ECO:0000256" key="9">
    <source>
        <dbReference type="ARBA" id="ARBA00022840"/>
    </source>
</evidence>
<comment type="catalytic activity">
    <reaction evidence="1 11">
        <text>Endonucleolytic cleavage of DNA to give random double-stranded fragments with terminal 5'-phosphates, ATP is simultaneously hydrolyzed.</text>
        <dbReference type="EC" id="3.1.21.3"/>
    </reaction>
</comment>
<keyword evidence="6 11" id="KW-0680">Restriction system</keyword>
<dbReference type="Pfam" id="PF11867">
    <property type="entry name" value="T1RH-like_C"/>
    <property type="match status" value="1"/>
</dbReference>
<dbReference type="PANTHER" id="PTHR30195:SF15">
    <property type="entry name" value="TYPE I RESTRICTION ENZYME HINDI ENDONUCLEASE SUBUNIT"/>
    <property type="match status" value="1"/>
</dbReference>
<dbReference type="InterPro" id="IPR040980">
    <property type="entry name" value="SWI2_SNF2"/>
</dbReference>
<dbReference type="EMBL" id="FAUH01000006">
    <property type="protein sequence ID" value="CUU65729.1"/>
    <property type="molecule type" value="Genomic_DNA"/>
</dbReference>
<dbReference type="EC" id="3.1.21.3" evidence="11"/>
<dbReference type="CDD" id="cd22332">
    <property type="entry name" value="HsdR_N"/>
    <property type="match status" value="1"/>
</dbReference>
<evidence type="ECO:0000313" key="13">
    <source>
        <dbReference type="EMBL" id="CUU65729.1"/>
    </source>
</evidence>
<keyword evidence="14" id="KW-1185">Reference proteome</keyword>
<evidence type="ECO:0000313" key="14">
    <source>
        <dbReference type="Proteomes" id="UP000182498"/>
    </source>
</evidence>
<dbReference type="Gene3D" id="3.40.50.300">
    <property type="entry name" value="P-loop containing nucleotide triphosphate hydrolases"/>
    <property type="match status" value="2"/>
</dbReference>
<dbReference type="SUPFAM" id="SSF52540">
    <property type="entry name" value="P-loop containing nucleoside triphosphate hydrolases"/>
    <property type="match status" value="1"/>
</dbReference>
<dbReference type="GO" id="GO:0005524">
    <property type="term" value="F:ATP binding"/>
    <property type="evidence" value="ECO:0007669"/>
    <property type="project" value="UniProtKB-KW"/>
</dbReference>
<evidence type="ECO:0000256" key="7">
    <source>
        <dbReference type="ARBA" id="ARBA00022759"/>
    </source>
</evidence>
<dbReference type="Pfam" id="PF04313">
    <property type="entry name" value="HSDR_N"/>
    <property type="match status" value="1"/>
</dbReference>
<dbReference type="CDD" id="cd18800">
    <property type="entry name" value="SF2_C_EcoR124I-like"/>
    <property type="match status" value="1"/>
</dbReference>
<sequence length="1074" mass="119464">MTTNTTTIADNEAAWENYTLDLLARNEWDIKHGTDIAPGTGQRENWAELVLRSVLDKTLLFLNPDVPQEYLRQAADEVLSPTSQDAITENHRIHTILLGGYRGISYIDADGQQVNPVIRFLSPDVNKNTYTAVNQVTLRSHGLERRFDVVCYVNGMPLAFFELKDAASRSTPETAYNQLQTYLNEFPLAFRFARILVASDGINAQYGTPFTPWNHYAPWNVDDDGRVADDSVLGEDGQPADQLDLLIEGVFNLERFRQLITDFIAYDESDDGLAMRIAKPHQYFAVTKAVASTVHAVDTDGRAGVVWHTQGSGKSMEMELYTAKVMQHPRLANPTVIVVTDRTELDGQLFDSFQTSTLLPEAPTQIGSREELRRELTSRRTGGILFTTLQKFGLTADERAAHADHPMLSDRRNVIVMADEAHRSHYDNINGYAAHLKHALPHATLIAFTGTPIAEGERDTRRVFGDDIDIYDLNRAVADGATVPVYVESRLISLVRPEGMDDATIDAAAEDVTEGLDDADRDRLQRSAAVLDTIYGAPARLTKLADDLIAHWEDRREAMRPFIGGPGKAMIVCATREICARLYDEIVHRRPDWHDDALDKGRIKVVYTATPGDSDLIKKHLRRPSENAAVKKRVKNADDELELVIVQSMMLTGFDAPALHTLYLDRPIKGALLMQTLARVNRTYRGKQDGLLVAYAPLIDNLAKALSEFTSDAAASGKKVVGQTADEAEEIVRDVLVELDALVNVDWRSIAGANERSGMVTAIKTATTKLRSPRTPGNTDPQDPLARPLADSFREQSAKLARAAALAGGTPGFDEVRPAVKFYESVRMWMAKLDAQDRLARGEPIPDDVRRLLGELVVTAAETDGVIDIYAAAGLDRPSLGELTPAWQEQATAPDKAQLAIEGLRADILRGATEATHGNTVRNQMFSERINNLMIRYTNQQLTAAEVIAEMMELAKDVVKEADRGKQFTPPLQYDELAFYDMLVRGDESAVDIMGSDTLATIARELVERMRKDIRTDWTVRDDVKAKMRATIKRLLRKYKYPPNQQKEAIIALMNQMEAMAPRYAEVEVLTSEG</sequence>
<dbReference type="InterPro" id="IPR007409">
    <property type="entry name" value="Restrct_endonuc_type1_HsdR_N"/>
</dbReference>
<evidence type="ECO:0000256" key="6">
    <source>
        <dbReference type="ARBA" id="ARBA00022747"/>
    </source>
</evidence>
<keyword evidence="8 11" id="KW-0378">Hydrolase</keyword>